<proteinExistence type="predicted"/>
<gene>
    <name evidence="1" type="ORF">ABIC20_004581</name>
</gene>
<reference evidence="1 2" key="1">
    <citation type="submission" date="2024-06" db="EMBL/GenBank/DDBJ databases">
        <title>Genomics of switchgrass bacterial isolates.</title>
        <authorList>
            <person name="Shade A."/>
        </authorList>
    </citation>
    <scope>NUCLEOTIDE SEQUENCE [LARGE SCALE GENOMIC DNA]</scope>
    <source>
        <strain evidence="1 2">PvP084</strain>
    </source>
</reference>
<organism evidence="1 2">
    <name type="scientific">Methylobacterium radiotolerans</name>
    <dbReference type="NCBI Taxonomy" id="31998"/>
    <lineage>
        <taxon>Bacteria</taxon>
        <taxon>Pseudomonadati</taxon>
        <taxon>Pseudomonadota</taxon>
        <taxon>Alphaproteobacteria</taxon>
        <taxon>Hyphomicrobiales</taxon>
        <taxon>Methylobacteriaceae</taxon>
        <taxon>Methylobacterium</taxon>
    </lineage>
</organism>
<protein>
    <submittedName>
        <fullName evidence="1">Uncharacterized protein</fullName>
    </submittedName>
</protein>
<evidence type="ECO:0000313" key="2">
    <source>
        <dbReference type="Proteomes" id="UP001549119"/>
    </source>
</evidence>
<dbReference type="Proteomes" id="UP001549119">
    <property type="component" value="Unassembled WGS sequence"/>
</dbReference>
<sequence>MPAVFRAASANLKKLLSGQALFQPQGQNAARNLGDCEFQRNVKTEHVDLTSNEVPEKPILARVTTSVNEDFKLTCMSFGPVVQALSYMAPVGETYTQAAVNAGVVNIPATAKSGDIFDCVDPNTGAKVYGVIFTNVDYSHYNYDPLSGRVEVLVSPGAADQVDFTAPAVTADMGRAFFRVLQFREIRGKLIIRENNLWGPNQDHVYPLVSFRMNGSQNLIDNGKEPTKVEIDGLIEFDVTQPVGKERGYVVDLPTA</sequence>
<name>A0ABV2NL89_9HYPH</name>
<keyword evidence="2" id="KW-1185">Reference proteome</keyword>
<dbReference type="RefSeq" id="WP_063110558.1">
    <property type="nucleotide sequence ID" value="NZ_JBEPNV010000001.1"/>
</dbReference>
<evidence type="ECO:0000313" key="1">
    <source>
        <dbReference type="EMBL" id="MET3867272.1"/>
    </source>
</evidence>
<accession>A0ABV2NL89</accession>
<comment type="caution">
    <text evidence="1">The sequence shown here is derived from an EMBL/GenBank/DDBJ whole genome shotgun (WGS) entry which is preliminary data.</text>
</comment>
<dbReference type="EMBL" id="JBEPNW010000002">
    <property type="protein sequence ID" value="MET3867272.1"/>
    <property type="molecule type" value="Genomic_DNA"/>
</dbReference>